<keyword evidence="5 6" id="KW-0472">Membrane</keyword>
<dbReference type="EMBL" id="LAZR01065855">
    <property type="protein sequence ID" value="KKK54709.1"/>
    <property type="molecule type" value="Genomic_DNA"/>
</dbReference>
<protein>
    <recommendedName>
        <fullName evidence="8">Prolipoprotein diacylglyceryl transferase</fullName>
    </recommendedName>
</protein>
<organism evidence="7">
    <name type="scientific">marine sediment metagenome</name>
    <dbReference type="NCBI Taxonomy" id="412755"/>
    <lineage>
        <taxon>unclassified sequences</taxon>
        <taxon>metagenomes</taxon>
        <taxon>ecological metagenomes</taxon>
    </lineage>
</organism>
<keyword evidence="2" id="KW-0808">Transferase</keyword>
<feature type="transmembrane region" description="Helical" evidence="6">
    <location>
        <begin position="20"/>
        <end position="40"/>
    </location>
</feature>
<feature type="transmembrane region" description="Helical" evidence="6">
    <location>
        <begin position="52"/>
        <end position="69"/>
    </location>
</feature>
<keyword evidence="1" id="KW-1003">Cell membrane</keyword>
<feature type="non-terminal residue" evidence="7">
    <location>
        <position position="70"/>
    </location>
</feature>
<dbReference type="GO" id="GO:0042158">
    <property type="term" value="P:lipoprotein biosynthetic process"/>
    <property type="evidence" value="ECO:0007669"/>
    <property type="project" value="InterPro"/>
</dbReference>
<dbReference type="Pfam" id="PF01790">
    <property type="entry name" value="LGT"/>
    <property type="match status" value="1"/>
</dbReference>
<sequence length="70" mass="7540">MNGIVINIDPVIFHLGGFELRWYSLAIMLAIVAAVLIAAYLGKKKGIATEEIYSLALWVVIAGIVGARLV</sequence>
<name>A0A0F8YKK8_9ZZZZ</name>
<dbReference type="PANTHER" id="PTHR30589:SF0">
    <property type="entry name" value="PHOSPHATIDYLGLYCEROL--PROLIPOPROTEIN DIACYLGLYCERYL TRANSFERASE"/>
    <property type="match status" value="1"/>
</dbReference>
<accession>A0A0F8YKK8</accession>
<gene>
    <name evidence="7" type="ORF">LCGC14_3081950</name>
</gene>
<proteinExistence type="predicted"/>
<evidence type="ECO:0000256" key="5">
    <source>
        <dbReference type="ARBA" id="ARBA00023136"/>
    </source>
</evidence>
<dbReference type="PANTHER" id="PTHR30589">
    <property type="entry name" value="PROLIPOPROTEIN DIACYLGLYCERYL TRANSFERASE"/>
    <property type="match status" value="1"/>
</dbReference>
<evidence type="ECO:0000256" key="3">
    <source>
        <dbReference type="ARBA" id="ARBA00022692"/>
    </source>
</evidence>
<evidence type="ECO:0008006" key="8">
    <source>
        <dbReference type="Google" id="ProtNLM"/>
    </source>
</evidence>
<evidence type="ECO:0000313" key="7">
    <source>
        <dbReference type="EMBL" id="KKK54709.1"/>
    </source>
</evidence>
<dbReference type="InterPro" id="IPR001640">
    <property type="entry name" value="Lgt"/>
</dbReference>
<evidence type="ECO:0000256" key="1">
    <source>
        <dbReference type="ARBA" id="ARBA00022475"/>
    </source>
</evidence>
<keyword evidence="3 6" id="KW-0812">Transmembrane</keyword>
<dbReference type="AlphaFoldDB" id="A0A0F8YKK8"/>
<dbReference type="GO" id="GO:0008961">
    <property type="term" value="F:phosphatidylglycerol-prolipoprotein diacylglyceryl transferase activity"/>
    <property type="evidence" value="ECO:0007669"/>
    <property type="project" value="InterPro"/>
</dbReference>
<keyword evidence="4 6" id="KW-1133">Transmembrane helix</keyword>
<evidence type="ECO:0000256" key="6">
    <source>
        <dbReference type="SAM" id="Phobius"/>
    </source>
</evidence>
<dbReference type="GO" id="GO:0005886">
    <property type="term" value="C:plasma membrane"/>
    <property type="evidence" value="ECO:0007669"/>
    <property type="project" value="InterPro"/>
</dbReference>
<reference evidence="7" key="1">
    <citation type="journal article" date="2015" name="Nature">
        <title>Complex archaea that bridge the gap between prokaryotes and eukaryotes.</title>
        <authorList>
            <person name="Spang A."/>
            <person name="Saw J.H."/>
            <person name="Jorgensen S.L."/>
            <person name="Zaremba-Niedzwiedzka K."/>
            <person name="Martijn J."/>
            <person name="Lind A.E."/>
            <person name="van Eijk R."/>
            <person name="Schleper C."/>
            <person name="Guy L."/>
            <person name="Ettema T.J."/>
        </authorList>
    </citation>
    <scope>NUCLEOTIDE SEQUENCE</scope>
</reference>
<evidence type="ECO:0000256" key="4">
    <source>
        <dbReference type="ARBA" id="ARBA00022989"/>
    </source>
</evidence>
<evidence type="ECO:0000256" key="2">
    <source>
        <dbReference type="ARBA" id="ARBA00022679"/>
    </source>
</evidence>
<comment type="caution">
    <text evidence="7">The sequence shown here is derived from an EMBL/GenBank/DDBJ whole genome shotgun (WGS) entry which is preliminary data.</text>
</comment>